<keyword evidence="7" id="KW-1185">Reference proteome</keyword>
<organism evidence="6 7">
    <name type="scientific">Gadus morhua</name>
    <name type="common">Atlantic cod</name>
    <dbReference type="NCBI Taxonomy" id="8049"/>
    <lineage>
        <taxon>Eukaryota</taxon>
        <taxon>Metazoa</taxon>
        <taxon>Chordata</taxon>
        <taxon>Craniata</taxon>
        <taxon>Vertebrata</taxon>
        <taxon>Euteleostomi</taxon>
        <taxon>Actinopterygii</taxon>
        <taxon>Neopterygii</taxon>
        <taxon>Teleostei</taxon>
        <taxon>Neoteleostei</taxon>
        <taxon>Acanthomorphata</taxon>
        <taxon>Zeiogadaria</taxon>
        <taxon>Gadariae</taxon>
        <taxon>Gadiformes</taxon>
        <taxon>Gadoidei</taxon>
        <taxon>Gadidae</taxon>
        <taxon>Gadus</taxon>
    </lineage>
</organism>
<accession>A0A8C5FFI0</accession>
<reference evidence="6" key="1">
    <citation type="submission" date="2025-08" db="UniProtKB">
        <authorList>
            <consortium name="Ensembl"/>
        </authorList>
    </citation>
    <scope>IDENTIFICATION</scope>
</reference>
<dbReference type="PANTHER" id="PTHR11502">
    <property type="entry name" value="40S RIBOSOMAL PROTEIN S6"/>
    <property type="match status" value="1"/>
</dbReference>
<reference evidence="6" key="2">
    <citation type="submission" date="2025-09" db="UniProtKB">
        <authorList>
            <consortium name="Ensembl"/>
        </authorList>
    </citation>
    <scope>IDENTIFICATION</scope>
</reference>
<dbReference type="InterPro" id="IPR001377">
    <property type="entry name" value="Ribosomal_eS6"/>
</dbReference>
<dbReference type="Ensembl" id="ENSGMOT00000050198.1">
    <property type="protein sequence ID" value="ENSGMOP00000032984.1"/>
    <property type="gene ID" value="ENSGMOG00000012501.2"/>
</dbReference>
<comment type="similarity">
    <text evidence="1">Belongs to the eukaryotic ribosomal protein eS6 family.</text>
</comment>
<dbReference type="Gene3D" id="1.20.5.2650">
    <property type="match status" value="1"/>
</dbReference>
<evidence type="ECO:0000256" key="3">
    <source>
        <dbReference type="ARBA" id="ARBA00023274"/>
    </source>
</evidence>
<evidence type="ECO:0000256" key="4">
    <source>
        <dbReference type="ARBA" id="ARBA00035278"/>
    </source>
</evidence>
<keyword evidence="2" id="KW-0689">Ribosomal protein</keyword>
<dbReference type="GO" id="GO:0003735">
    <property type="term" value="F:structural constituent of ribosome"/>
    <property type="evidence" value="ECO:0007669"/>
    <property type="project" value="InterPro"/>
</dbReference>
<name>A0A8C5FFI0_GADMO</name>
<proteinExistence type="inferred from homology"/>
<dbReference type="AlphaFoldDB" id="A0A8C5FFI0"/>
<keyword evidence="3" id="KW-0687">Ribonucleoprotein</keyword>
<dbReference type="GO" id="GO:0006412">
    <property type="term" value="P:translation"/>
    <property type="evidence" value="ECO:0007669"/>
    <property type="project" value="InterPro"/>
</dbReference>
<evidence type="ECO:0000256" key="5">
    <source>
        <dbReference type="ARBA" id="ARBA00035403"/>
    </source>
</evidence>
<dbReference type="Pfam" id="PF01092">
    <property type="entry name" value="Ribosomal_S6e"/>
    <property type="match status" value="1"/>
</dbReference>
<evidence type="ECO:0000313" key="6">
    <source>
        <dbReference type="Ensembl" id="ENSGMOP00000032984.1"/>
    </source>
</evidence>
<dbReference type="Proteomes" id="UP000694546">
    <property type="component" value="Chromosome 3"/>
</dbReference>
<dbReference type="GO" id="GO:1990904">
    <property type="term" value="C:ribonucleoprotein complex"/>
    <property type="evidence" value="ECO:0007669"/>
    <property type="project" value="UniProtKB-KW"/>
</dbReference>
<dbReference type="GO" id="GO:0005840">
    <property type="term" value="C:ribosome"/>
    <property type="evidence" value="ECO:0007669"/>
    <property type="project" value="UniProtKB-KW"/>
</dbReference>
<protein>
    <recommendedName>
        <fullName evidence="4">Small ribosomal subunit protein eS6</fullName>
    </recommendedName>
    <alternativeName>
        <fullName evidence="5">40S ribosomal protein S6</fullName>
    </alternativeName>
</protein>
<evidence type="ECO:0000256" key="2">
    <source>
        <dbReference type="ARBA" id="ARBA00022980"/>
    </source>
</evidence>
<dbReference type="GeneTree" id="ENSGT00940000155007"/>
<dbReference type="SMART" id="SM01405">
    <property type="entry name" value="Ribosomal_S6e"/>
    <property type="match status" value="1"/>
</dbReference>
<gene>
    <name evidence="6" type="primary">SMU1</name>
</gene>
<evidence type="ECO:0000256" key="1">
    <source>
        <dbReference type="ARBA" id="ARBA00009312"/>
    </source>
</evidence>
<sequence length="103" mass="11757">MVKGHSCYRPRRTGERKRKSVRGCIVDANLSVLNLVIIKKGEKEIPGLTDSTVPRRLGPKRASKIRKLFNLQRTLKNKEEASEYAKLLAKRMKVRASPPHFTC</sequence>
<evidence type="ECO:0000313" key="7">
    <source>
        <dbReference type="Proteomes" id="UP000694546"/>
    </source>
</evidence>